<feature type="domain" description="HTH cro/C1-type" evidence="2">
    <location>
        <begin position="6"/>
        <end position="61"/>
    </location>
</feature>
<dbReference type="InterPro" id="IPR050807">
    <property type="entry name" value="TransReg_Diox_bact_type"/>
</dbReference>
<dbReference type="InterPro" id="IPR001387">
    <property type="entry name" value="Cro/C1-type_HTH"/>
</dbReference>
<evidence type="ECO:0000313" key="5">
    <source>
        <dbReference type="Proteomes" id="UP000626844"/>
    </source>
</evidence>
<dbReference type="SUPFAM" id="SSF47413">
    <property type="entry name" value="lambda repressor-like DNA-binding domains"/>
    <property type="match status" value="1"/>
</dbReference>
<dbReference type="EMBL" id="JACXAI010000001">
    <property type="protein sequence ID" value="MBD1378872.1"/>
    <property type="molecule type" value="Genomic_DNA"/>
</dbReference>
<dbReference type="PANTHER" id="PTHR46797:SF13">
    <property type="entry name" value="HTH-TYPE TRANSCRIPTIONAL REGULATOR SINR"/>
    <property type="match status" value="1"/>
</dbReference>
<dbReference type="GO" id="GO:0003677">
    <property type="term" value="F:DNA binding"/>
    <property type="evidence" value="ECO:0007669"/>
    <property type="project" value="UniProtKB-KW"/>
</dbReference>
<dbReference type="PROSITE" id="PS50943">
    <property type="entry name" value="HTH_CROC1"/>
    <property type="match status" value="1"/>
</dbReference>
<dbReference type="SMART" id="SM00530">
    <property type="entry name" value="HTH_XRE"/>
    <property type="match status" value="1"/>
</dbReference>
<evidence type="ECO:0000256" key="1">
    <source>
        <dbReference type="ARBA" id="ARBA00023125"/>
    </source>
</evidence>
<accession>A0A926RW70</accession>
<evidence type="ECO:0000259" key="3">
    <source>
        <dbReference type="PROSITE" id="PS51500"/>
    </source>
</evidence>
<dbReference type="RefSeq" id="WP_191154961.1">
    <property type="nucleotide sequence ID" value="NZ_JACXAI010000001.1"/>
</dbReference>
<dbReference type="InterPro" id="IPR010981">
    <property type="entry name" value="SinR/SinI_dimer_dom"/>
</dbReference>
<evidence type="ECO:0000259" key="2">
    <source>
        <dbReference type="PROSITE" id="PS50943"/>
    </source>
</evidence>
<dbReference type="Gene3D" id="1.10.260.40">
    <property type="entry name" value="lambda repressor-like DNA-binding domains"/>
    <property type="match status" value="1"/>
</dbReference>
<keyword evidence="1" id="KW-0238">DNA-binding</keyword>
<organism evidence="4 5">
    <name type="scientific">Metabacillus arenae</name>
    <dbReference type="NCBI Taxonomy" id="2771434"/>
    <lineage>
        <taxon>Bacteria</taxon>
        <taxon>Bacillati</taxon>
        <taxon>Bacillota</taxon>
        <taxon>Bacilli</taxon>
        <taxon>Bacillales</taxon>
        <taxon>Bacillaceae</taxon>
        <taxon>Metabacillus</taxon>
    </lineage>
</organism>
<dbReference type="InterPro" id="IPR036281">
    <property type="entry name" value="SinR/SinI_dimer_dom_sf"/>
</dbReference>
<dbReference type="SUPFAM" id="SSF47406">
    <property type="entry name" value="SinR repressor dimerisation domain-like"/>
    <property type="match status" value="1"/>
</dbReference>
<protein>
    <submittedName>
        <fullName evidence="4">Helix-turn-helix domain-containing protein</fullName>
    </submittedName>
</protein>
<dbReference type="Proteomes" id="UP000626844">
    <property type="component" value="Unassembled WGS sequence"/>
</dbReference>
<proteinExistence type="predicted"/>
<keyword evidence="5" id="KW-1185">Reference proteome</keyword>
<dbReference type="CDD" id="cd00093">
    <property type="entry name" value="HTH_XRE"/>
    <property type="match status" value="1"/>
</dbReference>
<dbReference type="GO" id="GO:0046983">
    <property type="term" value="F:protein dimerization activity"/>
    <property type="evidence" value="ECO:0007669"/>
    <property type="project" value="InterPro"/>
</dbReference>
<evidence type="ECO:0000313" key="4">
    <source>
        <dbReference type="EMBL" id="MBD1378872.1"/>
    </source>
</evidence>
<sequence length="114" mass="13399">MVGNRMRELRQQKGYSISELADLAGVSKSYLSYIERDIQKNPSLQFLQKIAITLETDIEYLLGNQSNKNSANSIDDEWKKLLKRAIDEGMSKDDFINFREYLKYKKWNNKKSKL</sequence>
<dbReference type="GO" id="GO:0003700">
    <property type="term" value="F:DNA-binding transcription factor activity"/>
    <property type="evidence" value="ECO:0007669"/>
    <property type="project" value="TreeGrafter"/>
</dbReference>
<dbReference type="PROSITE" id="PS51500">
    <property type="entry name" value="SIN"/>
    <property type="match status" value="1"/>
</dbReference>
<reference evidence="4" key="1">
    <citation type="submission" date="2020-09" db="EMBL/GenBank/DDBJ databases">
        <title>A novel bacterium of genus Bacillus, isolated from South China Sea.</title>
        <authorList>
            <person name="Huang H."/>
            <person name="Mo K."/>
            <person name="Hu Y."/>
        </authorList>
    </citation>
    <scope>NUCLEOTIDE SEQUENCE</scope>
    <source>
        <strain evidence="4">IB182487</strain>
    </source>
</reference>
<dbReference type="GO" id="GO:0005829">
    <property type="term" value="C:cytosol"/>
    <property type="evidence" value="ECO:0007669"/>
    <property type="project" value="TreeGrafter"/>
</dbReference>
<gene>
    <name evidence="4" type="ORF">IC621_01400</name>
</gene>
<comment type="caution">
    <text evidence="4">The sequence shown here is derived from an EMBL/GenBank/DDBJ whole genome shotgun (WGS) entry which is preliminary data.</text>
</comment>
<dbReference type="PANTHER" id="PTHR46797">
    <property type="entry name" value="HTH-TYPE TRANSCRIPTIONAL REGULATOR"/>
    <property type="match status" value="1"/>
</dbReference>
<dbReference type="InterPro" id="IPR010982">
    <property type="entry name" value="Lambda_DNA-bd_dom_sf"/>
</dbReference>
<dbReference type="AlphaFoldDB" id="A0A926RW70"/>
<feature type="domain" description="Sin" evidence="3">
    <location>
        <begin position="65"/>
        <end position="103"/>
    </location>
</feature>
<dbReference type="Pfam" id="PF01381">
    <property type="entry name" value="HTH_3"/>
    <property type="match status" value="1"/>
</dbReference>
<name>A0A926RW70_9BACI</name>